<accession>A0ABS0J323</accession>
<dbReference type="RefSeq" id="WP_196608879.1">
    <property type="nucleotide sequence ID" value="NZ_VRYY01000165.1"/>
</dbReference>
<sequence length="531" mass="59454">MTGNLLTEAIISVFTTDGTAVRLTLPGVLAALQRDEVGNFSAVQPHQAHPWHAFLVQLGVMALEGEELPPATPGRADLPGPDTETAWAARLRRLTPDHPDDAPWTLTVSDLAKPAFLQPPVPEGTWEVFKKTLRFPDALDMLIAARNHGLKSNRMRAAGMEDWLMALLTLQTCEGFLGKGNYGISRMNGGFATRPGIQLLSRPTPGGQWARDVRILCGNPNHFREHGLPFAPLRGHRLLWLVPWDGKISLELRELYPLFIEVCRRVRLQHKTQSTLCARVVGTAVPRIQAKEQNGDMADPWTPVLKSNHSAFNRTPGYRAVQAVLFPSDTNKEQYAPALLQMCHPPDEGHDLAVRFRMLIRGQGKTEGFHERTIPIPKAAEVFAFGPRTPDAARLCQAMVELASTAQNKVLKPALLRFMQAARERIEFKQPETAAWAETWIRRLDQDVDLHFFPTLWECLPLLEEGEDAVTQAPWRERLRTLAITIFTEATQALPVPLTMRPRAVALAEGQFQRAVREHLAPKRIKEDVRS</sequence>
<dbReference type="Proteomes" id="UP001194469">
    <property type="component" value="Unassembled WGS sequence"/>
</dbReference>
<evidence type="ECO:0000313" key="1">
    <source>
        <dbReference type="EMBL" id="MBG3876794.1"/>
    </source>
</evidence>
<evidence type="ECO:0000313" key="2">
    <source>
        <dbReference type="Proteomes" id="UP001194469"/>
    </source>
</evidence>
<dbReference type="EMBL" id="VRYY01000165">
    <property type="protein sequence ID" value="MBG3876794.1"/>
    <property type="molecule type" value="Genomic_DNA"/>
</dbReference>
<organism evidence="1 2">
    <name type="scientific">Nitratidesulfovibrio oxamicus</name>
    <dbReference type="NCBI Taxonomy" id="32016"/>
    <lineage>
        <taxon>Bacteria</taxon>
        <taxon>Pseudomonadati</taxon>
        <taxon>Thermodesulfobacteriota</taxon>
        <taxon>Desulfovibrionia</taxon>
        <taxon>Desulfovibrionales</taxon>
        <taxon>Desulfovibrionaceae</taxon>
        <taxon>Nitratidesulfovibrio</taxon>
    </lineage>
</organism>
<reference evidence="1 2" key="1">
    <citation type="submission" date="2019-08" db="EMBL/GenBank/DDBJ databases">
        <authorList>
            <person name="Luo N."/>
        </authorList>
    </citation>
    <scope>NUCLEOTIDE SEQUENCE [LARGE SCALE GENOMIC DNA]</scope>
    <source>
        <strain evidence="1 2">NCIMB 9442</strain>
    </source>
</reference>
<protein>
    <recommendedName>
        <fullName evidence="3">CRISPR-associated protein, Cse1 family</fullName>
    </recommendedName>
</protein>
<name>A0ABS0J323_9BACT</name>
<gene>
    <name evidence="1" type="ORF">FVW20_07085</name>
</gene>
<proteinExistence type="predicted"/>
<keyword evidence="2" id="KW-1185">Reference proteome</keyword>
<evidence type="ECO:0008006" key="3">
    <source>
        <dbReference type="Google" id="ProtNLM"/>
    </source>
</evidence>
<comment type="caution">
    <text evidence="1">The sequence shown here is derived from an EMBL/GenBank/DDBJ whole genome shotgun (WGS) entry which is preliminary data.</text>
</comment>